<comment type="caution">
    <text evidence="2">The sequence shown here is derived from an EMBL/GenBank/DDBJ whole genome shotgun (WGS) entry which is preliminary data.</text>
</comment>
<dbReference type="AlphaFoldDB" id="A0A2J8LHQ5"/>
<dbReference type="Proteomes" id="UP000236370">
    <property type="component" value="Unassembled WGS sequence"/>
</dbReference>
<evidence type="ECO:0000313" key="2">
    <source>
        <dbReference type="EMBL" id="PNI46795.1"/>
    </source>
</evidence>
<proteinExistence type="predicted"/>
<protein>
    <submittedName>
        <fullName evidence="2">ACCSL isoform 2</fullName>
    </submittedName>
</protein>
<organism evidence="2 3">
    <name type="scientific">Pan troglodytes</name>
    <name type="common">Chimpanzee</name>
    <dbReference type="NCBI Taxonomy" id="9598"/>
    <lineage>
        <taxon>Eukaryota</taxon>
        <taxon>Metazoa</taxon>
        <taxon>Chordata</taxon>
        <taxon>Craniata</taxon>
        <taxon>Vertebrata</taxon>
        <taxon>Euteleostomi</taxon>
        <taxon>Mammalia</taxon>
        <taxon>Eutheria</taxon>
        <taxon>Euarchontoglires</taxon>
        <taxon>Primates</taxon>
        <taxon>Haplorrhini</taxon>
        <taxon>Catarrhini</taxon>
        <taxon>Hominidae</taxon>
        <taxon>Pan</taxon>
    </lineage>
</organism>
<dbReference type="EMBL" id="NBAG03000291">
    <property type="protein sequence ID" value="PNI46795.1"/>
    <property type="molecule type" value="Genomic_DNA"/>
</dbReference>
<accession>A0A2J8LHQ5</accession>
<reference evidence="2 3" key="1">
    <citation type="submission" date="2017-12" db="EMBL/GenBank/DDBJ databases">
        <title>High-resolution comparative analysis of great ape genomes.</title>
        <authorList>
            <person name="Pollen A."/>
            <person name="Hastie A."/>
            <person name="Hormozdiari F."/>
            <person name="Dougherty M."/>
            <person name="Liu R."/>
            <person name="Chaisson M."/>
            <person name="Hoppe E."/>
            <person name="Hill C."/>
            <person name="Pang A."/>
            <person name="Hillier L."/>
            <person name="Baker C."/>
            <person name="Armstrong J."/>
            <person name="Shendure J."/>
            <person name="Paten B."/>
            <person name="Wilson R."/>
            <person name="Chao H."/>
            <person name="Schneider V."/>
            <person name="Ventura M."/>
            <person name="Kronenberg Z."/>
            <person name="Murali S."/>
            <person name="Gordon D."/>
            <person name="Cantsilieris S."/>
            <person name="Munson K."/>
            <person name="Nelson B."/>
            <person name="Raja A."/>
            <person name="Underwood J."/>
            <person name="Diekhans M."/>
            <person name="Fiddes I."/>
            <person name="Haussler D."/>
            <person name="Eichler E."/>
        </authorList>
    </citation>
    <scope>NUCLEOTIDE SEQUENCE [LARGE SCALE GENOMIC DNA]</scope>
    <source>
        <strain evidence="2">Yerkes chimp pedigree #C0471</strain>
    </source>
</reference>
<name>A0A2J8LHQ5_PANTR</name>
<sequence>MSHRSDTLPVPSGQRRGRVPRDHSIYTQLLEITLHLQQAMTEHFVQLTSRQGLSLEERRHTEAICEHEALLSRLICRMINLLQSGATSGLELQVPLPSEDSRGDVRYGQRAQLSGQPDPVPQLSDCEAAFVSHDLSNRGIDISVFYQSSFQDYNAYQKDKYHKDKNTLGGARGLT</sequence>
<evidence type="ECO:0000313" key="3">
    <source>
        <dbReference type="Proteomes" id="UP000236370"/>
    </source>
</evidence>
<feature type="region of interest" description="Disordered" evidence="1">
    <location>
        <begin position="1"/>
        <end position="21"/>
    </location>
</feature>
<evidence type="ECO:0000256" key="1">
    <source>
        <dbReference type="SAM" id="MobiDB-lite"/>
    </source>
</evidence>
<gene>
    <name evidence="2" type="ORF">CK820_G0028979</name>
</gene>